<accession>A0A821JKP4</accession>
<dbReference type="AlphaFoldDB" id="A0A821JKP4"/>
<reference evidence="2" key="1">
    <citation type="submission" date="2021-02" db="EMBL/GenBank/DDBJ databases">
        <authorList>
            <person name="Nowell W R."/>
        </authorList>
    </citation>
    <scope>NUCLEOTIDE SEQUENCE</scope>
</reference>
<feature type="region of interest" description="Disordered" evidence="1">
    <location>
        <begin position="61"/>
        <end position="82"/>
    </location>
</feature>
<organism evidence="2 3">
    <name type="scientific">Rotaria socialis</name>
    <dbReference type="NCBI Taxonomy" id="392032"/>
    <lineage>
        <taxon>Eukaryota</taxon>
        <taxon>Metazoa</taxon>
        <taxon>Spiralia</taxon>
        <taxon>Gnathifera</taxon>
        <taxon>Rotifera</taxon>
        <taxon>Eurotatoria</taxon>
        <taxon>Bdelloidea</taxon>
        <taxon>Philodinida</taxon>
        <taxon>Philodinidae</taxon>
        <taxon>Rotaria</taxon>
    </lineage>
</organism>
<feature type="compositionally biased region" description="Polar residues" evidence="1">
    <location>
        <begin position="33"/>
        <end position="48"/>
    </location>
</feature>
<dbReference type="EMBL" id="CAJOBP010036742">
    <property type="protein sequence ID" value="CAF4720239.1"/>
    <property type="molecule type" value="Genomic_DNA"/>
</dbReference>
<comment type="caution">
    <text evidence="2">The sequence shown here is derived from an EMBL/GenBank/DDBJ whole genome shotgun (WGS) entry which is preliminary data.</text>
</comment>
<feature type="compositionally biased region" description="Polar residues" evidence="1">
    <location>
        <begin position="1"/>
        <end position="16"/>
    </location>
</feature>
<sequence length="82" mass="8931">VNQIHPQSSLPTTAYNETPDPRKGTAVSKHHSNLSQPLSNNVSIANNSNYDYDRTATMQTNTNSMSLPQSSSSHFVQNTIGV</sequence>
<keyword evidence="3" id="KW-1185">Reference proteome</keyword>
<dbReference type="Proteomes" id="UP000663873">
    <property type="component" value="Unassembled WGS sequence"/>
</dbReference>
<feature type="non-terminal residue" evidence="2">
    <location>
        <position position="82"/>
    </location>
</feature>
<evidence type="ECO:0000313" key="3">
    <source>
        <dbReference type="Proteomes" id="UP000663873"/>
    </source>
</evidence>
<feature type="non-terminal residue" evidence="2">
    <location>
        <position position="1"/>
    </location>
</feature>
<feature type="region of interest" description="Disordered" evidence="1">
    <location>
        <begin position="1"/>
        <end position="48"/>
    </location>
</feature>
<gene>
    <name evidence="2" type="ORF">UJA718_LOCUS37211</name>
</gene>
<protein>
    <submittedName>
        <fullName evidence="2">Uncharacterized protein</fullName>
    </submittedName>
</protein>
<name>A0A821JKP4_9BILA</name>
<evidence type="ECO:0000313" key="2">
    <source>
        <dbReference type="EMBL" id="CAF4720239.1"/>
    </source>
</evidence>
<evidence type="ECO:0000256" key="1">
    <source>
        <dbReference type="SAM" id="MobiDB-lite"/>
    </source>
</evidence>
<proteinExistence type="predicted"/>